<dbReference type="InParanoid" id="A0A409X401"/>
<accession>A0A409X401</accession>
<name>A0A409X401_9AGAR</name>
<dbReference type="AlphaFoldDB" id="A0A409X401"/>
<comment type="caution">
    <text evidence="3">The sequence shown here is derived from an EMBL/GenBank/DDBJ whole genome shotgun (WGS) entry which is preliminary data.</text>
</comment>
<protein>
    <submittedName>
        <fullName evidence="3">Uncharacterized protein</fullName>
    </submittedName>
</protein>
<feature type="transmembrane region" description="Helical" evidence="2">
    <location>
        <begin position="6"/>
        <end position="27"/>
    </location>
</feature>
<keyword evidence="2" id="KW-1133">Transmembrane helix</keyword>
<feature type="compositionally biased region" description="Polar residues" evidence="1">
    <location>
        <begin position="90"/>
        <end position="99"/>
    </location>
</feature>
<dbReference type="Proteomes" id="UP000284842">
    <property type="component" value="Unassembled WGS sequence"/>
</dbReference>
<evidence type="ECO:0000313" key="4">
    <source>
        <dbReference type="Proteomes" id="UP000284842"/>
    </source>
</evidence>
<proteinExistence type="predicted"/>
<reference evidence="3 4" key="1">
    <citation type="journal article" date="2018" name="Evol. Lett.">
        <title>Horizontal gene cluster transfer increased hallucinogenic mushroom diversity.</title>
        <authorList>
            <person name="Reynolds H.T."/>
            <person name="Vijayakumar V."/>
            <person name="Gluck-Thaler E."/>
            <person name="Korotkin H.B."/>
            <person name="Matheny P.B."/>
            <person name="Slot J.C."/>
        </authorList>
    </citation>
    <scope>NUCLEOTIDE SEQUENCE [LARGE SCALE GENOMIC DNA]</scope>
    <source>
        <strain evidence="3 4">2629</strain>
    </source>
</reference>
<keyword evidence="2" id="KW-0472">Membrane</keyword>
<feature type="region of interest" description="Disordered" evidence="1">
    <location>
        <begin position="39"/>
        <end position="106"/>
    </location>
</feature>
<feature type="compositionally biased region" description="Acidic residues" evidence="1">
    <location>
        <begin position="44"/>
        <end position="62"/>
    </location>
</feature>
<dbReference type="EMBL" id="NHTK01004710">
    <property type="protein sequence ID" value="PPQ85460.1"/>
    <property type="molecule type" value="Genomic_DNA"/>
</dbReference>
<evidence type="ECO:0000256" key="1">
    <source>
        <dbReference type="SAM" id="MobiDB-lite"/>
    </source>
</evidence>
<gene>
    <name evidence="3" type="ORF">CVT24_003645</name>
</gene>
<feature type="compositionally biased region" description="Basic and acidic residues" evidence="1">
    <location>
        <begin position="64"/>
        <end position="89"/>
    </location>
</feature>
<keyword evidence="4" id="KW-1185">Reference proteome</keyword>
<evidence type="ECO:0000256" key="2">
    <source>
        <dbReference type="SAM" id="Phobius"/>
    </source>
</evidence>
<sequence length="151" mass="17576">MDYTQFVVIYALVIFFLALSVALAFVVRDFRRDRPRGAARQLEEGMDGMDGRDDEVENDGDEAGMGHDGWDDERDEHWHARHADGRNDDIPTQPTQPQDRPNERVIPHNTNFTEIRVDARYGYQHDVFMRVKARIQAQEHEMRVDIRHGSA</sequence>
<keyword evidence="2" id="KW-0812">Transmembrane</keyword>
<evidence type="ECO:0000313" key="3">
    <source>
        <dbReference type="EMBL" id="PPQ85460.1"/>
    </source>
</evidence>
<organism evidence="3 4">
    <name type="scientific">Panaeolus cyanescens</name>
    <dbReference type="NCBI Taxonomy" id="181874"/>
    <lineage>
        <taxon>Eukaryota</taxon>
        <taxon>Fungi</taxon>
        <taxon>Dikarya</taxon>
        <taxon>Basidiomycota</taxon>
        <taxon>Agaricomycotina</taxon>
        <taxon>Agaricomycetes</taxon>
        <taxon>Agaricomycetidae</taxon>
        <taxon>Agaricales</taxon>
        <taxon>Agaricineae</taxon>
        <taxon>Galeropsidaceae</taxon>
        <taxon>Panaeolus</taxon>
    </lineage>
</organism>